<evidence type="ECO:0000259" key="1">
    <source>
        <dbReference type="Pfam" id="PF07929"/>
    </source>
</evidence>
<dbReference type="PANTHER" id="PTHR41878:SF1">
    <property type="entry name" value="TNPR PROTEIN"/>
    <property type="match status" value="1"/>
</dbReference>
<dbReference type="Gene3D" id="3.10.290.30">
    <property type="entry name" value="MM3350-like"/>
    <property type="match status" value="1"/>
</dbReference>
<accession>A0ABX8SG22</accession>
<dbReference type="EMBL" id="CP079105">
    <property type="protein sequence ID" value="QXQ15904.1"/>
    <property type="molecule type" value="Genomic_DNA"/>
</dbReference>
<dbReference type="Pfam" id="PF07929">
    <property type="entry name" value="PRiA4_ORF3"/>
    <property type="match status" value="1"/>
</dbReference>
<evidence type="ECO:0000313" key="2">
    <source>
        <dbReference type="EMBL" id="QXQ15904.1"/>
    </source>
</evidence>
<feature type="domain" description="Plasmid pRiA4b Orf3-like" evidence="1">
    <location>
        <begin position="3"/>
        <end position="120"/>
    </location>
</feature>
<dbReference type="InterPro" id="IPR024047">
    <property type="entry name" value="MM3350-like_sf"/>
</dbReference>
<keyword evidence="3" id="KW-1185">Reference proteome</keyword>
<proteinExistence type="predicted"/>
<reference evidence="2" key="1">
    <citation type="submission" date="2021-07" db="EMBL/GenBank/DDBJ databases">
        <title>Candidatus Kaistella beijingensis sp. nov. isolated from a municipal wastewater treatment plant is involved in sludge foaming.</title>
        <authorList>
            <person name="Song Y."/>
            <person name="Liu S.-J."/>
        </authorList>
    </citation>
    <scope>NUCLEOTIDE SEQUENCE</scope>
    <source>
        <strain evidence="2">DSM 43998</strain>
    </source>
</reference>
<evidence type="ECO:0000313" key="3">
    <source>
        <dbReference type="Proteomes" id="UP000887023"/>
    </source>
</evidence>
<sequence>MTEFDLDEGDEGMLEDDVRLDQVVAGVGDRLWYDYDFGDGWEHVIKVEAVLPDPPAEIELVTGRRACPPEDVGVPWGYEGVAAWVAGGYDDALLPGQFEDVRHARDWLPVGWEPATFDLEAARAAVREVLEPVDGE</sequence>
<protein>
    <submittedName>
        <fullName evidence="2">Plasmid pRiA4b ORF-3 family protein</fullName>
    </submittedName>
</protein>
<gene>
    <name evidence="2" type="ORF">KV203_13070</name>
</gene>
<dbReference type="RefSeq" id="WP_083529837.1">
    <property type="nucleotide sequence ID" value="NZ_CP079105.1"/>
</dbReference>
<dbReference type="SUPFAM" id="SSF159941">
    <property type="entry name" value="MM3350-like"/>
    <property type="match status" value="1"/>
</dbReference>
<name>A0ABX8SG22_9ACTN</name>
<dbReference type="Proteomes" id="UP000887023">
    <property type="component" value="Chromosome"/>
</dbReference>
<organism evidence="2 3">
    <name type="scientific">Skermania pinensis</name>
    <dbReference type="NCBI Taxonomy" id="39122"/>
    <lineage>
        <taxon>Bacteria</taxon>
        <taxon>Bacillati</taxon>
        <taxon>Actinomycetota</taxon>
        <taxon>Actinomycetes</taxon>
        <taxon>Mycobacteriales</taxon>
        <taxon>Gordoniaceae</taxon>
        <taxon>Skermania</taxon>
    </lineage>
</organism>
<dbReference type="InterPro" id="IPR012912">
    <property type="entry name" value="Plasmid_pRiA4b_Orf3-like"/>
</dbReference>
<dbReference type="PANTHER" id="PTHR41878">
    <property type="entry name" value="LEXA REPRESSOR-RELATED"/>
    <property type="match status" value="1"/>
</dbReference>